<feature type="domain" description="DUF1553" evidence="4">
    <location>
        <begin position="672"/>
        <end position="917"/>
    </location>
</feature>
<evidence type="ECO:0000259" key="5">
    <source>
        <dbReference type="Pfam" id="PF07635"/>
    </source>
</evidence>
<dbReference type="OrthoDB" id="127107at2"/>
<proteinExistence type="predicted"/>
<feature type="coiled-coil region" evidence="1">
    <location>
        <begin position="409"/>
        <end position="443"/>
    </location>
</feature>
<feature type="domain" description="Cytochrome C Planctomycete-type" evidence="5">
    <location>
        <begin position="54"/>
        <end position="112"/>
    </location>
</feature>
<dbReference type="PANTHER" id="PTHR35889:SF3">
    <property type="entry name" value="F-BOX DOMAIN-CONTAINING PROTEIN"/>
    <property type="match status" value="1"/>
</dbReference>
<evidence type="ECO:0000259" key="6">
    <source>
        <dbReference type="Pfam" id="PF25275"/>
    </source>
</evidence>
<reference evidence="7 8" key="1">
    <citation type="submission" date="2019-02" db="EMBL/GenBank/DDBJ databases">
        <title>Deep-cultivation of Planctomycetes and their phenomic and genomic characterization uncovers novel biology.</title>
        <authorList>
            <person name="Wiegand S."/>
            <person name="Jogler M."/>
            <person name="Boedeker C."/>
            <person name="Pinto D."/>
            <person name="Vollmers J."/>
            <person name="Rivas-Marin E."/>
            <person name="Kohn T."/>
            <person name="Peeters S.H."/>
            <person name="Heuer A."/>
            <person name="Rast P."/>
            <person name="Oberbeckmann S."/>
            <person name="Bunk B."/>
            <person name="Jeske O."/>
            <person name="Meyerdierks A."/>
            <person name="Storesund J.E."/>
            <person name="Kallscheuer N."/>
            <person name="Luecker S."/>
            <person name="Lage O.M."/>
            <person name="Pohl T."/>
            <person name="Merkel B.J."/>
            <person name="Hornburger P."/>
            <person name="Mueller R.-W."/>
            <person name="Bruemmer F."/>
            <person name="Labrenz M."/>
            <person name="Spormann A.M."/>
            <person name="Op den Camp H."/>
            <person name="Overmann J."/>
            <person name="Amann R."/>
            <person name="Jetten M.S.M."/>
            <person name="Mascher T."/>
            <person name="Medema M.H."/>
            <person name="Devos D.P."/>
            <person name="Kaster A.-K."/>
            <person name="Ovreas L."/>
            <person name="Rohde M."/>
            <person name="Galperin M.Y."/>
            <person name="Jogler C."/>
        </authorList>
    </citation>
    <scope>NUCLEOTIDE SEQUENCE [LARGE SCALE GENOMIC DNA]</scope>
    <source>
        <strain evidence="7 8">HG66A1</strain>
    </source>
</reference>
<keyword evidence="7" id="KW-0456">Lyase</keyword>
<name>A0A517PP94_9PLAN</name>
<dbReference type="EC" id="4.2.2.12" evidence="7"/>
<feature type="coiled-coil region" evidence="1">
    <location>
        <begin position="588"/>
        <end position="615"/>
    </location>
</feature>
<dbReference type="InterPro" id="IPR033803">
    <property type="entry name" value="CBD-like_Golvesin-Xly"/>
</dbReference>
<feature type="chain" id="PRO_5022084851" evidence="2">
    <location>
        <begin position="21"/>
        <end position="949"/>
    </location>
</feature>
<organism evidence="7 8">
    <name type="scientific">Gimesia chilikensis</name>
    <dbReference type="NCBI Taxonomy" id="2605989"/>
    <lineage>
        <taxon>Bacteria</taxon>
        <taxon>Pseudomonadati</taxon>
        <taxon>Planctomycetota</taxon>
        <taxon>Planctomycetia</taxon>
        <taxon>Planctomycetales</taxon>
        <taxon>Planctomycetaceae</taxon>
        <taxon>Gimesia</taxon>
    </lineage>
</organism>
<evidence type="ECO:0000259" key="4">
    <source>
        <dbReference type="Pfam" id="PF07587"/>
    </source>
</evidence>
<accession>A0A517PP94</accession>
<keyword evidence="1" id="KW-0175">Coiled coil</keyword>
<dbReference type="Pfam" id="PF07635">
    <property type="entry name" value="PSCyt1"/>
    <property type="match status" value="1"/>
</dbReference>
<gene>
    <name evidence="7" type="primary">xly_4</name>
    <name evidence="7" type="ORF">HG66A1_29930</name>
</gene>
<dbReference type="GO" id="GO:0047492">
    <property type="term" value="F:xanthan lyase activity"/>
    <property type="evidence" value="ECO:0007669"/>
    <property type="project" value="UniProtKB-EC"/>
</dbReference>
<dbReference type="Pfam" id="PF07583">
    <property type="entry name" value="PSCyt2"/>
    <property type="match status" value="1"/>
</dbReference>
<dbReference type="InterPro" id="IPR011429">
    <property type="entry name" value="Cyt_c_Planctomycete-type"/>
</dbReference>
<dbReference type="Pfam" id="PF07587">
    <property type="entry name" value="PSD1"/>
    <property type="match status" value="1"/>
</dbReference>
<dbReference type="AlphaFoldDB" id="A0A517PP94"/>
<evidence type="ECO:0000313" key="7">
    <source>
        <dbReference type="EMBL" id="QDT21194.1"/>
    </source>
</evidence>
<evidence type="ECO:0000256" key="1">
    <source>
        <dbReference type="SAM" id="Coils"/>
    </source>
</evidence>
<feature type="domain" description="Golvesin/Xly CBD-like" evidence="6">
    <location>
        <begin position="445"/>
        <end position="569"/>
    </location>
</feature>
<evidence type="ECO:0000313" key="8">
    <source>
        <dbReference type="Proteomes" id="UP000320421"/>
    </source>
</evidence>
<dbReference type="Pfam" id="PF25275">
    <property type="entry name" value="Golvesin_C"/>
    <property type="match status" value="1"/>
</dbReference>
<dbReference type="EMBL" id="CP036266">
    <property type="protein sequence ID" value="QDT21194.1"/>
    <property type="molecule type" value="Genomic_DNA"/>
</dbReference>
<dbReference type="PANTHER" id="PTHR35889">
    <property type="entry name" value="CYCLOINULO-OLIGOSACCHARIDE FRUCTANOTRANSFERASE-RELATED"/>
    <property type="match status" value="1"/>
</dbReference>
<dbReference type="Proteomes" id="UP000320421">
    <property type="component" value="Chromosome"/>
</dbReference>
<keyword evidence="8" id="KW-1185">Reference proteome</keyword>
<evidence type="ECO:0000259" key="3">
    <source>
        <dbReference type="Pfam" id="PF07583"/>
    </source>
</evidence>
<dbReference type="InterPro" id="IPR011444">
    <property type="entry name" value="DUF1549"/>
</dbReference>
<protein>
    <submittedName>
        <fullName evidence="7">Xanthan lyase</fullName>
        <ecNumber evidence="7">4.2.2.12</ecNumber>
    </submittedName>
</protein>
<sequence length="949" mass="107591" precursor="true">MRRHARQSWLMLLMAITALTFTNLQDLSAEEAPLKDHEVEFFETKIRPVLIKHCYECHAADAKSIRGGLLLDTRAGTLQGGDSGPSVVPGKPEESMLLESLRFESYEMPPSGKLSDEIIQDFETWIKMGAPDPRKGESKVVSQQIDLEQGRQFWSFQPVKQSNPPQVTEQAWKQSPIDAFIRSRQQALQPSELADRTTLVRRLYYDLTGLPPTPAQIDAYLNDTSEDATARLVDQLLDSPHFGERWGRYWLDVARFSQSTGGGRSLLYNSAWRYRNYVIDSFNEDKPFHQFIKEQIAGDLLDSDDFRERQDQLIATAFLLLGPTNYEQQDKEQLRMDVIDEQIQTIGRSFLGMTLGCARCHDHKFDPIPASDYYALAGILRSTKVLTPGNVSGWTKRPLPLPGQQEQARIEYEKALAQLTSEQKASQKELKQLKAELNTITLDDSSATLVGDWKQSTFYKDFIGKGYIHDQQQAKGKKLVKFTPRQLKSGRYDVQLAYNSAESRASRVPVTIKTATGQQTVYVNQRVQPTDGTFASLGKFDFRGTEEEEIVVSNEGTDGYVIVDAIRFVSIPVSASTSETESEVNPEYEQTLSKIKATQRKIKSIRDEIAERKQNAPPEVPEIMSVYEGEEPGDYHLLIRGNVHQLGKKVPRGFLTVAQTESAPSIPADASGRLQLAEWVASPENPLTARVYANRVWQHLFGAGLVRTVDNFGVRGETPSHPELLDYLAQRLIENGWSTKALIRDIVLSRTYRLSSHSTAAQRAADPDNRLLTHQNHRRLDAEAIRDTILFVSGDLDLKQHDQTVRPGTKSEYGYEFRNNYRSVYIPVFRNRLHELLAVFDFPDPNLSVGRRNTSTLSTQALYLMNNPFVMQQAEQIARRVNHDYPADQSARIDALFRIMLGRLPYATEKANAERFLELSQTETASEQIEAWTAFCQTMIACIDFRYIQ</sequence>
<evidence type="ECO:0000256" key="2">
    <source>
        <dbReference type="SAM" id="SignalP"/>
    </source>
</evidence>
<keyword evidence="2" id="KW-0732">Signal</keyword>
<feature type="domain" description="DUF1549" evidence="3">
    <location>
        <begin position="176"/>
        <end position="384"/>
    </location>
</feature>
<feature type="signal peptide" evidence="2">
    <location>
        <begin position="1"/>
        <end position="20"/>
    </location>
</feature>
<dbReference type="InterPro" id="IPR022655">
    <property type="entry name" value="DUF1553"/>
</dbReference>